<dbReference type="SUPFAM" id="SSF56219">
    <property type="entry name" value="DNase I-like"/>
    <property type="match status" value="1"/>
</dbReference>
<dbReference type="Pfam" id="PF14529">
    <property type="entry name" value="Exo_endo_phos_2"/>
    <property type="match status" value="1"/>
</dbReference>
<reference evidence="2 3" key="1">
    <citation type="journal article" date="2019" name="Sci. Rep.">
        <title>Orb-weaving spider Araneus ventricosus genome elucidates the spidroin gene catalogue.</title>
        <authorList>
            <person name="Kono N."/>
            <person name="Nakamura H."/>
            <person name="Ohtoshi R."/>
            <person name="Moran D.A.P."/>
            <person name="Shinohara A."/>
            <person name="Yoshida Y."/>
            <person name="Fujiwara M."/>
            <person name="Mori M."/>
            <person name="Tomita M."/>
            <person name="Arakawa K."/>
        </authorList>
    </citation>
    <scope>NUCLEOTIDE SEQUENCE [LARGE SCALE GENOMIC DNA]</scope>
</reference>
<proteinExistence type="predicted"/>
<dbReference type="EMBL" id="BGPR01000154">
    <property type="protein sequence ID" value="GBM00195.1"/>
    <property type="molecule type" value="Genomic_DNA"/>
</dbReference>
<name>A0A4Y2CA36_ARAVE</name>
<dbReference type="Gene3D" id="3.60.10.10">
    <property type="entry name" value="Endonuclease/exonuclease/phosphatase"/>
    <property type="match status" value="1"/>
</dbReference>
<organism evidence="2 3">
    <name type="scientific">Araneus ventricosus</name>
    <name type="common">Orbweaver spider</name>
    <name type="synonym">Epeira ventricosa</name>
    <dbReference type="NCBI Taxonomy" id="182803"/>
    <lineage>
        <taxon>Eukaryota</taxon>
        <taxon>Metazoa</taxon>
        <taxon>Ecdysozoa</taxon>
        <taxon>Arthropoda</taxon>
        <taxon>Chelicerata</taxon>
        <taxon>Arachnida</taxon>
        <taxon>Araneae</taxon>
        <taxon>Araneomorphae</taxon>
        <taxon>Entelegynae</taxon>
        <taxon>Araneoidea</taxon>
        <taxon>Araneidae</taxon>
        <taxon>Araneus</taxon>
    </lineage>
</organism>
<evidence type="ECO:0000259" key="1">
    <source>
        <dbReference type="Pfam" id="PF14529"/>
    </source>
</evidence>
<sequence>MALQPYIQKAGLIALPSCQNPVFPQSTNDSTAIKMHTDKIPLNLQTIVSSYCSPNSSILEIFQDLETLVNNIGAEMAVLGADLNAYSKIWGYKDENIRSSQVEDFIADNHLFLLNDKNSAPTFETNNRKDWPDLSVVKVADLISLCIREVLYDYSQSDRKYSKIHLSSNRKI</sequence>
<protein>
    <recommendedName>
        <fullName evidence="1">Endonuclease/exonuclease/phosphatase domain-containing protein</fullName>
    </recommendedName>
</protein>
<evidence type="ECO:0000313" key="3">
    <source>
        <dbReference type="Proteomes" id="UP000499080"/>
    </source>
</evidence>
<evidence type="ECO:0000313" key="2">
    <source>
        <dbReference type="EMBL" id="GBM00195.1"/>
    </source>
</evidence>
<dbReference type="OrthoDB" id="6437038at2759"/>
<accession>A0A4Y2CA36</accession>
<gene>
    <name evidence="2" type="ORF">AVEN_176429_1</name>
</gene>
<dbReference type="InterPro" id="IPR036691">
    <property type="entry name" value="Endo/exonu/phosph_ase_sf"/>
</dbReference>
<dbReference type="AlphaFoldDB" id="A0A4Y2CA36"/>
<dbReference type="InterPro" id="IPR005135">
    <property type="entry name" value="Endo/exonuclease/phosphatase"/>
</dbReference>
<dbReference type="GO" id="GO:0003824">
    <property type="term" value="F:catalytic activity"/>
    <property type="evidence" value="ECO:0007669"/>
    <property type="project" value="InterPro"/>
</dbReference>
<dbReference type="Proteomes" id="UP000499080">
    <property type="component" value="Unassembled WGS sequence"/>
</dbReference>
<keyword evidence="3" id="KW-1185">Reference proteome</keyword>
<comment type="caution">
    <text evidence="2">The sequence shown here is derived from an EMBL/GenBank/DDBJ whole genome shotgun (WGS) entry which is preliminary data.</text>
</comment>
<feature type="domain" description="Endonuclease/exonuclease/phosphatase" evidence="1">
    <location>
        <begin position="46"/>
        <end position="147"/>
    </location>
</feature>